<evidence type="ECO:0000313" key="1">
    <source>
        <dbReference type="EMBL" id="AGK70327.1"/>
    </source>
</evidence>
<organism evidence="1 2">
    <name type="scientific">Streptococcus cristatus AS 1.3089</name>
    <dbReference type="NCBI Taxonomy" id="1302863"/>
    <lineage>
        <taxon>Bacteria</taxon>
        <taxon>Bacillati</taxon>
        <taxon>Bacillota</taxon>
        <taxon>Bacilli</taxon>
        <taxon>Lactobacillales</taxon>
        <taxon>Streptococcaceae</taxon>
        <taxon>Streptococcus</taxon>
    </lineage>
</organism>
<name>A0ABN4B458_STRCR</name>
<keyword evidence="2" id="KW-1185">Reference proteome</keyword>
<gene>
    <name evidence="1" type="ORF">I872_00990</name>
</gene>
<proteinExistence type="predicted"/>
<dbReference type="EMBL" id="CP004409">
    <property type="protein sequence ID" value="AGK70327.1"/>
    <property type="molecule type" value="Genomic_DNA"/>
</dbReference>
<sequence length="55" mass="6496">MLQYAKENCSRLPRDFEANIQDYFQHLYQPDQQQKAVLALDSLLDNLKRLIEASI</sequence>
<reference evidence="1 2" key="1">
    <citation type="journal article" date="2013" name="Genome Announc.">
        <title>Complete Genome Sequence of an Oral Commensal, Streptococcus oligofermentans Strain AS 1.3089.</title>
        <authorList>
            <person name="Tong H."/>
            <person name="Shang N."/>
            <person name="Liu L."/>
            <person name="Wang X."/>
            <person name="Cai J."/>
            <person name="Dong X."/>
        </authorList>
    </citation>
    <scope>NUCLEOTIDE SEQUENCE [LARGE SCALE GENOMIC DNA]</scope>
    <source>
        <strain evidence="1 2">AS 1.3089</strain>
    </source>
</reference>
<evidence type="ECO:0000313" key="2">
    <source>
        <dbReference type="Proteomes" id="UP000013306"/>
    </source>
</evidence>
<dbReference type="Proteomes" id="UP000013306">
    <property type="component" value="Chromosome"/>
</dbReference>
<accession>A0ABN4B458</accession>
<protein>
    <submittedName>
        <fullName evidence="1">Uncharacterized protein</fullName>
    </submittedName>
</protein>